<dbReference type="InterPro" id="IPR036514">
    <property type="entry name" value="SGNH_hydro_sf"/>
</dbReference>
<dbReference type="Pfam" id="PF13472">
    <property type="entry name" value="Lipase_GDSL_2"/>
    <property type="match status" value="1"/>
</dbReference>
<proteinExistence type="predicted"/>
<dbReference type="RefSeq" id="WP_205185694.1">
    <property type="nucleotide sequence ID" value="NZ_JAFBFC010000002.1"/>
</dbReference>
<dbReference type="SUPFAM" id="SSF52266">
    <property type="entry name" value="SGNH hydrolase"/>
    <property type="match status" value="1"/>
</dbReference>
<sequence>MKWNQGILLLICCMSLFIDTATSRAEAPNKLTYIALGDSLSAGIGASEVDYLRTPAFVPKFVTHLRKTNDVYVENHSVPGLTTSGLYSFLTQNQGIQTKLKNANIISISIGGNDFLREIRSSEQVDEDNFKARAQTIYEDVAAIVNYVESLNNDATILLFGLYSPYGDTHEYQEVSQLILKDYHLLLQTLQSERVIVIDPHAPFIGKEVQLTHIEDNDIHPNDEGYDILANLLIKAYEKEAGR</sequence>
<accession>A0ABS2QSX7</accession>
<evidence type="ECO:0000259" key="1">
    <source>
        <dbReference type="Pfam" id="PF13472"/>
    </source>
</evidence>
<organism evidence="2 3">
    <name type="scientific">Priestia iocasae</name>
    <dbReference type="NCBI Taxonomy" id="2291674"/>
    <lineage>
        <taxon>Bacteria</taxon>
        <taxon>Bacillati</taxon>
        <taxon>Bacillota</taxon>
        <taxon>Bacilli</taxon>
        <taxon>Bacillales</taxon>
        <taxon>Bacillaceae</taxon>
        <taxon>Priestia</taxon>
    </lineage>
</organism>
<dbReference type="PANTHER" id="PTHR30383:SF27">
    <property type="entry name" value="SPORE GERMINATION LIPASE LIPC"/>
    <property type="match status" value="1"/>
</dbReference>
<evidence type="ECO:0000313" key="3">
    <source>
        <dbReference type="Proteomes" id="UP000809829"/>
    </source>
</evidence>
<evidence type="ECO:0000313" key="2">
    <source>
        <dbReference type="EMBL" id="MBM7702561.1"/>
    </source>
</evidence>
<dbReference type="PANTHER" id="PTHR30383">
    <property type="entry name" value="THIOESTERASE 1/PROTEASE 1/LYSOPHOSPHOLIPASE L1"/>
    <property type="match status" value="1"/>
</dbReference>
<dbReference type="Proteomes" id="UP000809829">
    <property type="component" value="Unassembled WGS sequence"/>
</dbReference>
<dbReference type="InterPro" id="IPR051532">
    <property type="entry name" value="Ester_Hydrolysis_Enzymes"/>
</dbReference>
<dbReference type="EMBL" id="JAFBFC010000002">
    <property type="protein sequence ID" value="MBM7702561.1"/>
    <property type="molecule type" value="Genomic_DNA"/>
</dbReference>
<comment type="caution">
    <text evidence="2">The sequence shown here is derived from an EMBL/GenBank/DDBJ whole genome shotgun (WGS) entry which is preliminary data.</text>
</comment>
<dbReference type="Gene3D" id="3.40.50.1110">
    <property type="entry name" value="SGNH hydrolase"/>
    <property type="match status" value="1"/>
</dbReference>
<reference evidence="2 3" key="1">
    <citation type="submission" date="2021-01" db="EMBL/GenBank/DDBJ databases">
        <title>Genomic Encyclopedia of Type Strains, Phase IV (KMG-IV): sequencing the most valuable type-strain genomes for metagenomic binning, comparative biology and taxonomic classification.</title>
        <authorList>
            <person name="Goeker M."/>
        </authorList>
    </citation>
    <scope>NUCLEOTIDE SEQUENCE [LARGE SCALE GENOMIC DNA]</scope>
    <source>
        <strain evidence="2 3">DSM 104297</strain>
    </source>
</reference>
<protein>
    <submittedName>
        <fullName evidence="2">Lysophospholipase L1-like esterase</fullName>
    </submittedName>
</protein>
<gene>
    <name evidence="2" type="ORF">JOC83_001395</name>
</gene>
<feature type="domain" description="SGNH hydrolase-type esterase" evidence="1">
    <location>
        <begin position="35"/>
        <end position="228"/>
    </location>
</feature>
<dbReference type="InterPro" id="IPR013830">
    <property type="entry name" value="SGNH_hydro"/>
</dbReference>
<keyword evidence="3" id="KW-1185">Reference proteome</keyword>
<name>A0ABS2QSX7_9BACI</name>